<evidence type="ECO:0000313" key="3">
    <source>
        <dbReference type="EMBL" id="GLI91221.1"/>
    </source>
</evidence>
<name>A0A9W6LQC8_9HYPH</name>
<dbReference type="InterPro" id="IPR036065">
    <property type="entry name" value="BolA-like_sf"/>
</dbReference>
<proteinExistence type="inferred from homology"/>
<dbReference type="Proteomes" id="UP001144323">
    <property type="component" value="Unassembled WGS sequence"/>
</dbReference>
<evidence type="ECO:0000313" key="4">
    <source>
        <dbReference type="Proteomes" id="UP001144323"/>
    </source>
</evidence>
<evidence type="ECO:0000256" key="1">
    <source>
        <dbReference type="RuleBase" id="RU003860"/>
    </source>
</evidence>
<reference evidence="3" key="1">
    <citation type="journal article" date="2023" name="Int. J. Syst. Evol. Microbiol.">
        <title>Methylocystis iwaonis sp. nov., a type II methane-oxidizing bacterium from surface soil of a rice paddy field in Japan, and emended description of the genus Methylocystis (ex Whittenbury et al. 1970) Bowman et al. 1993.</title>
        <authorList>
            <person name="Kaise H."/>
            <person name="Sawadogo J.B."/>
            <person name="Alam M.S."/>
            <person name="Ueno C."/>
            <person name="Dianou D."/>
            <person name="Shinjo R."/>
            <person name="Asakawa S."/>
        </authorList>
    </citation>
    <scope>NUCLEOTIDE SEQUENCE</scope>
    <source>
        <strain evidence="3">LMG27198</strain>
    </source>
</reference>
<evidence type="ECO:0000256" key="2">
    <source>
        <dbReference type="SAM" id="MobiDB-lite"/>
    </source>
</evidence>
<organism evidence="3 4">
    <name type="scientific">Methylocystis echinoides</name>
    <dbReference type="NCBI Taxonomy" id="29468"/>
    <lineage>
        <taxon>Bacteria</taxon>
        <taxon>Pseudomonadati</taxon>
        <taxon>Pseudomonadota</taxon>
        <taxon>Alphaproteobacteria</taxon>
        <taxon>Hyphomicrobiales</taxon>
        <taxon>Methylocystaceae</taxon>
        <taxon>Methylocystis</taxon>
    </lineage>
</organism>
<dbReference type="RefSeq" id="WP_281799777.1">
    <property type="nucleotide sequence ID" value="NZ_BSEC01000001.1"/>
</dbReference>
<feature type="region of interest" description="Disordered" evidence="2">
    <location>
        <begin position="32"/>
        <end position="54"/>
    </location>
</feature>
<accession>A0A9W6LQC8</accession>
<comment type="caution">
    <text evidence="3">The sequence shown here is derived from an EMBL/GenBank/DDBJ whole genome shotgun (WGS) entry which is preliminary data.</text>
</comment>
<dbReference type="PANTHER" id="PTHR46230">
    <property type="match status" value="1"/>
</dbReference>
<comment type="similarity">
    <text evidence="1">Belongs to the BolA/IbaG family.</text>
</comment>
<sequence>MTDEGKAAVKGPVAASIERKLTEALAPVSLKVIDESHHHAGHAHPGDSRHGNESHFRVEVVSAAFAGKSRIDRHRMVNGLLAQELAEGLHALAVSAKAPGEG</sequence>
<dbReference type="GO" id="GO:0016226">
    <property type="term" value="P:iron-sulfur cluster assembly"/>
    <property type="evidence" value="ECO:0007669"/>
    <property type="project" value="TreeGrafter"/>
</dbReference>
<dbReference type="EMBL" id="BSEC01000001">
    <property type="protein sequence ID" value="GLI91221.1"/>
    <property type="molecule type" value="Genomic_DNA"/>
</dbReference>
<keyword evidence="4" id="KW-1185">Reference proteome</keyword>
<dbReference type="InterPro" id="IPR002634">
    <property type="entry name" value="BolA"/>
</dbReference>
<dbReference type="AlphaFoldDB" id="A0A9W6LQC8"/>
<gene>
    <name evidence="3" type="ORF">LMG27198_02130</name>
</gene>
<dbReference type="PANTHER" id="PTHR46230:SF7">
    <property type="entry name" value="BOLA-LIKE PROTEIN 1"/>
    <property type="match status" value="1"/>
</dbReference>
<dbReference type="SUPFAM" id="SSF82657">
    <property type="entry name" value="BolA-like"/>
    <property type="match status" value="1"/>
</dbReference>
<protein>
    <submittedName>
        <fullName evidence="3">BolA family transcriptional regulator</fullName>
    </submittedName>
</protein>
<dbReference type="Gene3D" id="3.30.300.90">
    <property type="entry name" value="BolA-like"/>
    <property type="match status" value="1"/>
</dbReference>
<dbReference type="PIRSF" id="PIRSF003113">
    <property type="entry name" value="BolA"/>
    <property type="match status" value="1"/>
</dbReference>
<dbReference type="Pfam" id="PF01722">
    <property type="entry name" value="BolA"/>
    <property type="match status" value="1"/>
</dbReference>